<evidence type="ECO:0000313" key="1">
    <source>
        <dbReference type="EnsemblPlants" id="OB02G18660.1"/>
    </source>
</evidence>
<sequence>ANINPAMVPLLVPCQEEHKCNQQGDVGDEPEHGAGPCIDHSRLGVEVVIHDSQLDL</sequence>
<proteinExistence type="predicted"/>
<accession>J3LB49</accession>
<dbReference type="Proteomes" id="UP000006038">
    <property type="component" value="Unassembled WGS sequence"/>
</dbReference>
<evidence type="ECO:0000313" key="2">
    <source>
        <dbReference type="Proteomes" id="UP000006038"/>
    </source>
</evidence>
<dbReference type="EnsemblPlants" id="OB02G18660.1">
    <property type="protein sequence ID" value="OB02G18660.1"/>
    <property type="gene ID" value="OB02G18660"/>
</dbReference>
<organism evidence="1">
    <name type="scientific">Oryza brachyantha</name>
    <name type="common">malo sina</name>
    <dbReference type="NCBI Taxonomy" id="4533"/>
    <lineage>
        <taxon>Eukaryota</taxon>
        <taxon>Viridiplantae</taxon>
        <taxon>Streptophyta</taxon>
        <taxon>Embryophyta</taxon>
        <taxon>Tracheophyta</taxon>
        <taxon>Spermatophyta</taxon>
        <taxon>Magnoliopsida</taxon>
        <taxon>Liliopsida</taxon>
        <taxon>Poales</taxon>
        <taxon>Poaceae</taxon>
        <taxon>BOP clade</taxon>
        <taxon>Oryzoideae</taxon>
        <taxon>Oryzeae</taxon>
        <taxon>Oryzinae</taxon>
        <taxon>Oryza</taxon>
    </lineage>
</organism>
<dbReference type="AlphaFoldDB" id="J3LB49"/>
<keyword evidence="2" id="KW-1185">Reference proteome</keyword>
<reference evidence="1" key="1">
    <citation type="submission" date="2013-04" db="UniProtKB">
        <authorList>
            <consortium name="EnsemblPlants"/>
        </authorList>
    </citation>
    <scope>IDENTIFICATION</scope>
</reference>
<dbReference type="Gramene" id="OB02G18660.1">
    <property type="protein sequence ID" value="OB02G18660.1"/>
    <property type="gene ID" value="OB02G18660"/>
</dbReference>
<protein>
    <submittedName>
        <fullName evidence="1">Uncharacterized protein</fullName>
    </submittedName>
</protein>
<name>J3LB49_ORYBR</name>
<dbReference type="HOGENOM" id="CLU_3020474_0_0_1"/>